<evidence type="ECO:0000313" key="2">
    <source>
        <dbReference type="EMBL" id="TMQ74091.1"/>
    </source>
</evidence>
<dbReference type="Proteomes" id="UP000319771">
    <property type="component" value="Unassembled WGS sequence"/>
</dbReference>
<reference evidence="2 3" key="1">
    <citation type="journal article" date="2019" name="Nat. Microbiol.">
        <title>Mediterranean grassland soil C-N compound turnover is dependent on rainfall and depth, and is mediated by genomically divergent microorganisms.</title>
        <authorList>
            <person name="Diamond S."/>
            <person name="Andeer P.F."/>
            <person name="Li Z."/>
            <person name="Crits-Christoph A."/>
            <person name="Burstein D."/>
            <person name="Anantharaman K."/>
            <person name="Lane K.R."/>
            <person name="Thomas B.C."/>
            <person name="Pan C."/>
            <person name="Northen T.R."/>
            <person name="Banfield J.F."/>
        </authorList>
    </citation>
    <scope>NUCLEOTIDE SEQUENCE [LARGE SCALE GENOMIC DNA]</scope>
    <source>
        <strain evidence="2">WS_11</strain>
    </source>
</reference>
<gene>
    <name evidence="2" type="ORF">E6K81_01375</name>
</gene>
<feature type="compositionally biased region" description="Basic residues" evidence="1">
    <location>
        <begin position="222"/>
        <end position="235"/>
    </location>
</feature>
<protein>
    <recommendedName>
        <fullName evidence="4">DUF222 domain-containing protein</fullName>
    </recommendedName>
</protein>
<feature type="compositionally biased region" description="Polar residues" evidence="1">
    <location>
        <begin position="193"/>
        <end position="208"/>
    </location>
</feature>
<organism evidence="2 3">
    <name type="scientific">Eiseniibacteriota bacterium</name>
    <dbReference type="NCBI Taxonomy" id="2212470"/>
    <lineage>
        <taxon>Bacteria</taxon>
        <taxon>Candidatus Eiseniibacteriota</taxon>
    </lineage>
</organism>
<evidence type="ECO:0000256" key="1">
    <source>
        <dbReference type="SAM" id="MobiDB-lite"/>
    </source>
</evidence>
<name>A0A538UDW5_UNCEI</name>
<dbReference type="AlphaFoldDB" id="A0A538UDW5"/>
<accession>A0A538UDW5</accession>
<evidence type="ECO:0000313" key="3">
    <source>
        <dbReference type="Proteomes" id="UP000319771"/>
    </source>
</evidence>
<dbReference type="EMBL" id="VBPB01000015">
    <property type="protein sequence ID" value="TMQ74091.1"/>
    <property type="molecule type" value="Genomic_DNA"/>
</dbReference>
<comment type="caution">
    <text evidence="2">The sequence shown here is derived from an EMBL/GenBank/DDBJ whole genome shotgun (WGS) entry which is preliminary data.</text>
</comment>
<feature type="region of interest" description="Disordered" evidence="1">
    <location>
        <begin position="180"/>
        <end position="235"/>
    </location>
</feature>
<sequence length="235" mass="24915">MKRYSLTHLSNPVLSRGLDAMASQDRVTTSALLAYLAEFDARKLYRPAACSSMFAYCVSRLGLSEDSAAKRIHAARLARRFPVIFGALADGRLHLSAVVLLAPHLTEDTAPDLLAAAAHKTKAEIERLLAERFPQPEVLAWVAAVPAKQHAPGHVGMTTPELAPGRVEAELPRVPEAVGGAPQHAPGHVGSGSRVTPLSSQSYEVQFTRSALRGPGAAGAPGRRRGRRGGRQAGA</sequence>
<feature type="compositionally biased region" description="Low complexity" evidence="1">
    <location>
        <begin position="209"/>
        <end position="221"/>
    </location>
</feature>
<proteinExistence type="predicted"/>
<evidence type="ECO:0008006" key="4">
    <source>
        <dbReference type="Google" id="ProtNLM"/>
    </source>
</evidence>